<protein>
    <submittedName>
        <fullName evidence="1">Uncharacterized protein</fullName>
    </submittedName>
</protein>
<accession>A0A9W9ZX20</accession>
<organism evidence="1 2">
    <name type="scientific">Desmophyllum pertusum</name>
    <dbReference type="NCBI Taxonomy" id="174260"/>
    <lineage>
        <taxon>Eukaryota</taxon>
        <taxon>Metazoa</taxon>
        <taxon>Cnidaria</taxon>
        <taxon>Anthozoa</taxon>
        <taxon>Hexacorallia</taxon>
        <taxon>Scleractinia</taxon>
        <taxon>Caryophylliina</taxon>
        <taxon>Caryophylliidae</taxon>
        <taxon>Desmophyllum</taxon>
    </lineage>
</organism>
<dbReference type="AlphaFoldDB" id="A0A9W9ZX20"/>
<evidence type="ECO:0000313" key="2">
    <source>
        <dbReference type="Proteomes" id="UP001163046"/>
    </source>
</evidence>
<comment type="caution">
    <text evidence="1">The sequence shown here is derived from an EMBL/GenBank/DDBJ whole genome shotgun (WGS) entry which is preliminary data.</text>
</comment>
<evidence type="ECO:0000313" key="1">
    <source>
        <dbReference type="EMBL" id="KAJ7389452.1"/>
    </source>
</evidence>
<proteinExistence type="predicted"/>
<name>A0A9W9ZX20_9CNID</name>
<gene>
    <name evidence="1" type="ORF">OS493_031421</name>
</gene>
<keyword evidence="2" id="KW-1185">Reference proteome</keyword>
<dbReference type="EMBL" id="MU825432">
    <property type="protein sequence ID" value="KAJ7389452.1"/>
    <property type="molecule type" value="Genomic_DNA"/>
</dbReference>
<dbReference type="Proteomes" id="UP001163046">
    <property type="component" value="Unassembled WGS sequence"/>
</dbReference>
<reference evidence="1" key="1">
    <citation type="submission" date="2023-01" db="EMBL/GenBank/DDBJ databases">
        <title>Genome assembly of the deep-sea coral Lophelia pertusa.</title>
        <authorList>
            <person name="Herrera S."/>
            <person name="Cordes E."/>
        </authorList>
    </citation>
    <scope>NUCLEOTIDE SEQUENCE</scope>
    <source>
        <strain evidence="1">USNM1676648</strain>
        <tissue evidence="1">Polyp</tissue>
    </source>
</reference>
<dbReference type="OrthoDB" id="5987730at2759"/>
<sequence length="207" mass="23727">MLASDTYVKAVRAVAIDEAHVICHWKIQHIYAVTTVLSVANVVQRIASHLHIHCQELISHAIHQLRERNVSGKQRKTLENKLAQYHKQLLTNLTKRDSSGKLKYFTHPKFLLGFSELQSPTNICSLVETWDLMHAYKIHGIMQEIFGDLEDTDMGSEDEMSDEEEECWSNDWNDLALDDELANMVIDNLSFSQWDDSQEESVENATG</sequence>